<dbReference type="KEGG" id="bkw:BkAM31D_08095"/>
<accession>A0A1X9MCG0</accession>
<gene>
    <name evidence="2" type="ORF">BkAM31D_08095</name>
</gene>
<sequence>MFIINGKRSTLKQQLDEPEFQSIQQVIVGELKAIDMVINEFSQLFDIQESEVMEFLSKKKEERQAYKRKTEGEGIKSHETNE</sequence>
<evidence type="ECO:0000313" key="3">
    <source>
        <dbReference type="Proteomes" id="UP000193006"/>
    </source>
</evidence>
<dbReference type="AlphaFoldDB" id="A0A1X9MCG0"/>
<dbReference type="Proteomes" id="UP000193006">
    <property type="component" value="Chromosome"/>
</dbReference>
<proteinExistence type="predicted"/>
<organism evidence="2 3">
    <name type="scientific">Halalkalibacter krulwichiae</name>
    <dbReference type="NCBI Taxonomy" id="199441"/>
    <lineage>
        <taxon>Bacteria</taxon>
        <taxon>Bacillati</taxon>
        <taxon>Bacillota</taxon>
        <taxon>Bacilli</taxon>
        <taxon>Bacillales</taxon>
        <taxon>Bacillaceae</taxon>
        <taxon>Halalkalibacter</taxon>
    </lineage>
</organism>
<dbReference type="EMBL" id="CP020814">
    <property type="protein sequence ID" value="ARK29823.1"/>
    <property type="molecule type" value="Genomic_DNA"/>
</dbReference>
<dbReference type="STRING" id="199441.BkAM31D_08095"/>
<keyword evidence="3" id="KW-1185">Reference proteome</keyword>
<evidence type="ECO:0000313" key="2">
    <source>
        <dbReference type="EMBL" id="ARK29823.1"/>
    </source>
</evidence>
<feature type="region of interest" description="Disordered" evidence="1">
    <location>
        <begin position="60"/>
        <end position="82"/>
    </location>
</feature>
<name>A0A1X9MCG0_9BACI</name>
<protein>
    <submittedName>
        <fullName evidence="2">Uncharacterized protein</fullName>
    </submittedName>
</protein>
<evidence type="ECO:0000256" key="1">
    <source>
        <dbReference type="SAM" id="MobiDB-lite"/>
    </source>
</evidence>
<reference evidence="2 3" key="1">
    <citation type="submission" date="2017-04" db="EMBL/GenBank/DDBJ databases">
        <title>Bacillus krulwichiae AM31D Genome sequencing and assembly.</title>
        <authorList>
            <person name="Krulwich T.A."/>
            <person name="Anastor L."/>
            <person name="Ehrlich R."/>
            <person name="Ehrlich G.D."/>
            <person name="Janto B."/>
        </authorList>
    </citation>
    <scope>NUCLEOTIDE SEQUENCE [LARGE SCALE GENOMIC DNA]</scope>
    <source>
        <strain evidence="2 3">AM31D</strain>
    </source>
</reference>